<evidence type="ECO:0000313" key="14">
    <source>
        <dbReference type="Proteomes" id="UP000245207"/>
    </source>
</evidence>
<dbReference type="EMBL" id="PKPP01012168">
    <property type="protein sequence ID" value="PWA42833.1"/>
    <property type="molecule type" value="Genomic_DNA"/>
</dbReference>
<dbReference type="SUPFAM" id="SSF50630">
    <property type="entry name" value="Acid proteases"/>
    <property type="match status" value="1"/>
</dbReference>
<dbReference type="InterPro" id="IPR007856">
    <property type="entry name" value="SapB_1"/>
</dbReference>
<keyword evidence="5" id="KW-0865">Zymogen</keyword>
<evidence type="ECO:0000256" key="5">
    <source>
        <dbReference type="ARBA" id="ARBA00023145"/>
    </source>
</evidence>
<keyword evidence="2 9" id="KW-0645">Protease</keyword>
<sequence length="534" mass="58197">MVYLISLILDLMIVVQIWPYMGRIFGILAFHVLLSTFLDTLVFSTSTNGLVRIGLKKLKYDETSHIASKLSTVNDGDYLRAIIRKYTLIADTFHDSQGSDVVPLKSDMGTQFFGEIGIGTPPQKFTVIFDTGSANLWIPSSECLLSILTDILQIFVTFIEGKHGAIDYRSGSISGYFSEDNIIVGDIVVEDQEFIEATRDVGMSFLAGRFDGILGLGFKELSVGNAVPLWENMVNQHLVKERVFSLWLNQKGEEAEGGEIIFGGADSNHYKGLHTYVPVTQKGYWQFDMGDVLIDGKPTGFCKNGCSAIADSGTSFIAGPTSVITEINQAIGANGVFSDSCTKVVEVVGPLILDLLAFGIEPNKLCLPFGICLLSEDHEGSVGIKSVVDRSDGLSSGVDGALTCIVCKLIVRVIHNELKKNETQEHVLKLASDVCQLVPIPVGESTEESMVDCARLPSMPTVSFTISGKEFKLSPDEYILKIGEGADMKCVSGFIPLDIPPPRGPAWILGDVFIRRYHTIFDYGNLRVGFAEAS</sequence>
<evidence type="ECO:0000256" key="8">
    <source>
        <dbReference type="PIRSR" id="PIRSR601461-1"/>
    </source>
</evidence>
<dbReference type="Pfam" id="PF00026">
    <property type="entry name" value="Asp"/>
    <property type="match status" value="1"/>
</dbReference>
<dbReference type="GO" id="GO:0006629">
    <property type="term" value="P:lipid metabolic process"/>
    <property type="evidence" value="ECO:0007669"/>
    <property type="project" value="InterPro"/>
</dbReference>
<accession>A0A2U1L1E5</accession>
<evidence type="ECO:0000256" key="6">
    <source>
        <dbReference type="ARBA" id="ARBA00023157"/>
    </source>
</evidence>
<evidence type="ECO:0000256" key="2">
    <source>
        <dbReference type="ARBA" id="ARBA00022670"/>
    </source>
</evidence>
<dbReference type="Gene3D" id="1.10.225.10">
    <property type="entry name" value="Saposin-like"/>
    <property type="match status" value="1"/>
</dbReference>
<dbReference type="Pfam" id="PF05184">
    <property type="entry name" value="SapB_1"/>
    <property type="match status" value="1"/>
</dbReference>
<dbReference type="InterPro" id="IPR011001">
    <property type="entry name" value="Saposin-like"/>
</dbReference>
<reference evidence="13 14" key="1">
    <citation type="journal article" date="2018" name="Mol. Plant">
        <title>The genome of Artemisia annua provides insight into the evolution of Asteraceae family and artemisinin biosynthesis.</title>
        <authorList>
            <person name="Shen Q."/>
            <person name="Zhang L."/>
            <person name="Liao Z."/>
            <person name="Wang S."/>
            <person name="Yan T."/>
            <person name="Shi P."/>
            <person name="Liu M."/>
            <person name="Fu X."/>
            <person name="Pan Q."/>
            <person name="Wang Y."/>
            <person name="Lv Z."/>
            <person name="Lu X."/>
            <person name="Zhang F."/>
            <person name="Jiang W."/>
            <person name="Ma Y."/>
            <person name="Chen M."/>
            <person name="Hao X."/>
            <person name="Li L."/>
            <person name="Tang Y."/>
            <person name="Lv G."/>
            <person name="Zhou Y."/>
            <person name="Sun X."/>
            <person name="Brodelius P.E."/>
            <person name="Rose J.K.C."/>
            <person name="Tang K."/>
        </authorList>
    </citation>
    <scope>NUCLEOTIDE SEQUENCE [LARGE SCALE GENOMIC DNA]</scope>
    <source>
        <strain evidence="14">cv. Huhao1</strain>
        <tissue evidence="13">Leaf</tissue>
    </source>
</reference>
<comment type="caution">
    <text evidence="13">The sequence shown here is derived from an EMBL/GenBank/DDBJ whole genome shotgun (WGS) entry which is preliminary data.</text>
</comment>
<evidence type="ECO:0000256" key="1">
    <source>
        <dbReference type="ARBA" id="ARBA00007447"/>
    </source>
</evidence>
<keyword evidence="10" id="KW-1133">Transmembrane helix</keyword>
<dbReference type="OrthoDB" id="771136at2759"/>
<dbReference type="STRING" id="35608.A0A2U1L1E5"/>
<evidence type="ECO:0000259" key="12">
    <source>
        <dbReference type="PROSITE" id="PS51767"/>
    </source>
</evidence>
<organism evidence="13 14">
    <name type="scientific">Artemisia annua</name>
    <name type="common">Sweet wormwood</name>
    <dbReference type="NCBI Taxonomy" id="35608"/>
    <lineage>
        <taxon>Eukaryota</taxon>
        <taxon>Viridiplantae</taxon>
        <taxon>Streptophyta</taxon>
        <taxon>Embryophyta</taxon>
        <taxon>Tracheophyta</taxon>
        <taxon>Spermatophyta</taxon>
        <taxon>Magnoliopsida</taxon>
        <taxon>eudicotyledons</taxon>
        <taxon>Gunneridae</taxon>
        <taxon>Pentapetalae</taxon>
        <taxon>asterids</taxon>
        <taxon>campanulids</taxon>
        <taxon>Asterales</taxon>
        <taxon>Asteraceae</taxon>
        <taxon>Asteroideae</taxon>
        <taxon>Anthemideae</taxon>
        <taxon>Artemisiinae</taxon>
        <taxon>Artemisia</taxon>
    </lineage>
</organism>
<dbReference type="PRINTS" id="PR00792">
    <property type="entry name" value="PEPSIN"/>
</dbReference>
<dbReference type="PROSITE" id="PS51767">
    <property type="entry name" value="PEPTIDASE_A1"/>
    <property type="match status" value="1"/>
</dbReference>
<gene>
    <name evidence="13" type="ORF">CTI12_AA541020</name>
</gene>
<dbReference type="SUPFAM" id="SSF47862">
    <property type="entry name" value="Saposin"/>
    <property type="match status" value="1"/>
</dbReference>
<dbReference type="InterPro" id="IPR001461">
    <property type="entry name" value="Aspartic_peptidase_A1"/>
</dbReference>
<feature type="domain" description="Saposin B-type" evidence="11">
    <location>
        <begin position="400"/>
        <end position="441"/>
    </location>
</feature>
<dbReference type="InterPro" id="IPR021109">
    <property type="entry name" value="Peptidase_aspartic_dom_sf"/>
</dbReference>
<dbReference type="GO" id="GO:0004190">
    <property type="term" value="F:aspartic-type endopeptidase activity"/>
    <property type="evidence" value="ECO:0007669"/>
    <property type="project" value="UniProtKB-KW"/>
</dbReference>
<evidence type="ECO:0000256" key="10">
    <source>
        <dbReference type="SAM" id="Phobius"/>
    </source>
</evidence>
<comment type="similarity">
    <text evidence="1 9">Belongs to the peptidase A1 family.</text>
</comment>
<evidence type="ECO:0000256" key="7">
    <source>
        <dbReference type="ARBA" id="ARBA00023180"/>
    </source>
</evidence>
<feature type="transmembrane region" description="Helical" evidence="10">
    <location>
        <begin position="20"/>
        <end position="43"/>
    </location>
</feature>
<keyword evidence="10" id="KW-0472">Membrane</keyword>
<name>A0A2U1L1E5_ARTAN</name>
<feature type="active site" evidence="8">
    <location>
        <position position="311"/>
    </location>
</feature>
<dbReference type="FunFam" id="2.40.70.10:FF:000115">
    <property type="entry name" value="Lysosomal aspartic protease"/>
    <property type="match status" value="1"/>
</dbReference>
<dbReference type="Proteomes" id="UP000245207">
    <property type="component" value="Unassembled WGS sequence"/>
</dbReference>
<dbReference type="GO" id="GO:0006508">
    <property type="term" value="P:proteolysis"/>
    <property type="evidence" value="ECO:0007669"/>
    <property type="project" value="UniProtKB-KW"/>
</dbReference>
<dbReference type="AlphaFoldDB" id="A0A2U1L1E5"/>
<feature type="domain" description="Saposin B-type" evidence="11">
    <location>
        <begin position="336"/>
        <end position="376"/>
    </location>
</feature>
<feature type="domain" description="Peptidase A1" evidence="12">
    <location>
        <begin position="112"/>
        <end position="531"/>
    </location>
</feature>
<evidence type="ECO:0000256" key="9">
    <source>
        <dbReference type="RuleBase" id="RU000454"/>
    </source>
</evidence>
<feature type="active site" evidence="8">
    <location>
        <position position="130"/>
    </location>
</feature>
<dbReference type="PROSITE" id="PS00141">
    <property type="entry name" value="ASP_PROTEASE"/>
    <property type="match status" value="2"/>
</dbReference>
<keyword evidence="3 9" id="KW-0064">Aspartyl protease</keyword>
<evidence type="ECO:0000313" key="13">
    <source>
        <dbReference type="EMBL" id="PWA42833.1"/>
    </source>
</evidence>
<dbReference type="FunFam" id="2.40.70.10:FF:000044">
    <property type="entry name" value="Lysosomal aspartic protease"/>
    <property type="match status" value="1"/>
</dbReference>
<protein>
    <submittedName>
        <fullName evidence="13">Aspartic proteinase</fullName>
    </submittedName>
</protein>
<keyword evidence="6" id="KW-1015">Disulfide bond</keyword>
<dbReference type="InterPro" id="IPR001969">
    <property type="entry name" value="Aspartic_peptidase_AS"/>
</dbReference>
<dbReference type="PANTHER" id="PTHR47966">
    <property type="entry name" value="BETA-SITE APP-CLEAVING ENZYME, ISOFORM A-RELATED"/>
    <property type="match status" value="1"/>
</dbReference>
<keyword evidence="4 9" id="KW-0378">Hydrolase</keyword>
<evidence type="ECO:0000256" key="3">
    <source>
        <dbReference type="ARBA" id="ARBA00022750"/>
    </source>
</evidence>
<dbReference type="PANTHER" id="PTHR47966:SF80">
    <property type="entry name" value="ASPARTIC PROTEINASE-LIKE"/>
    <property type="match status" value="1"/>
</dbReference>
<proteinExistence type="inferred from homology"/>
<dbReference type="PROSITE" id="PS50015">
    <property type="entry name" value="SAP_B"/>
    <property type="match status" value="2"/>
</dbReference>
<keyword evidence="10" id="KW-0812">Transmembrane</keyword>
<evidence type="ECO:0000259" key="11">
    <source>
        <dbReference type="PROSITE" id="PS50015"/>
    </source>
</evidence>
<dbReference type="Gene3D" id="2.40.70.10">
    <property type="entry name" value="Acid Proteases"/>
    <property type="match status" value="2"/>
</dbReference>
<dbReference type="InterPro" id="IPR033121">
    <property type="entry name" value="PEPTIDASE_A1"/>
</dbReference>
<dbReference type="InterPro" id="IPR008139">
    <property type="entry name" value="SaposinB_dom"/>
</dbReference>
<evidence type="ECO:0000256" key="4">
    <source>
        <dbReference type="ARBA" id="ARBA00022801"/>
    </source>
</evidence>
<keyword evidence="7" id="KW-0325">Glycoprotein</keyword>
<keyword evidence="14" id="KW-1185">Reference proteome</keyword>